<keyword evidence="6 7" id="KW-0067">ATP-binding</keyword>
<protein>
    <recommendedName>
        <fullName evidence="7 8">UDP-N-acetylmuramoylalanine--D-glutamate ligase</fullName>
        <ecNumber evidence="7 8">6.3.2.9</ecNumber>
    </recommendedName>
    <alternativeName>
        <fullName evidence="7">D-glutamic acid-adding enzyme</fullName>
    </alternativeName>
    <alternativeName>
        <fullName evidence="7">UDP-N-acetylmuramoyl-L-alanyl-D-glutamate synthetase</fullName>
    </alternativeName>
</protein>
<feature type="binding site" evidence="7">
    <location>
        <begin position="129"/>
        <end position="135"/>
    </location>
    <ligand>
        <name>ATP</name>
        <dbReference type="ChEBI" id="CHEBI:30616"/>
    </ligand>
</feature>
<name>A0A2H0W8Z7_9BACT</name>
<dbReference type="Gene3D" id="3.40.1190.10">
    <property type="entry name" value="Mur-like, catalytic domain"/>
    <property type="match status" value="1"/>
</dbReference>
<reference evidence="12" key="1">
    <citation type="submission" date="2017-09" db="EMBL/GenBank/DDBJ databases">
        <title>Depth-based differentiation of microbial function through sediment-hosted aquifers and enrichment of novel symbionts in the deep terrestrial subsurface.</title>
        <authorList>
            <person name="Probst A.J."/>
            <person name="Ladd B."/>
            <person name="Jarett J.K."/>
            <person name="Geller-Mcgrath D.E."/>
            <person name="Sieber C.M.K."/>
            <person name="Emerson J.B."/>
            <person name="Anantharaman K."/>
            <person name="Thomas B.C."/>
            <person name="Malmstrom R."/>
            <person name="Stieglmeier M."/>
            <person name="Klingl A."/>
            <person name="Woyke T."/>
            <person name="Ryan C.M."/>
            <person name="Banfield J.F."/>
        </authorList>
    </citation>
    <scope>NUCLEOTIDE SEQUENCE [LARGE SCALE GENOMIC DNA]</scope>
</reference>
<keyword evidence="7 8" id="KW-0961">Cell wall biogenesis/degradation</keyword>
<dbReference type="PANTHER" id="PTHR43692:SF1">
    <property type="entry name" value="UDP-N-ACETYLMURAMOYLALANINE--D-GLUTAMATE LIGASE"/>
    <property type="match status" value="1"/>
</dbReference>
<dbReference type="Pfam" id="PF02875">
    <property type="entry name" value="Mur_ligase_C"/>
    <property type="match status" value="1"/>
</dbReference>
<keyword evidence="5 7" id="KW-0547">Nucleotide-binding</keyword>
<proteinExistence type="inferred from homology"/>
<evidence type="ECO:0000256" key="2">
    <source>
        <dbReference type="ARBA" id="ARBA00004752"/>
    </source>
</evidence>
<dbReference type="InterPro" id="IPR004101">
    <property type="entry name" value="Mur_ligase_C"/>
</dbReference>
<dbReference type="GO" id="GO:0005524">
    <property type="term" value="F:ATP binding"/>
    <property type="evidence" value="ECO:0007669"/>
    <property type="project" value="UniProtKB-UniRule"/>
</dbReference>
<dbReference type="SUPFAM" id="SSF51984">
    <property type="entry name" value="MurCD N-terminal domain"/>
    <property type="match status" value="1"/>
</dbReference>
<keyword evidence="7 8" id="KW-0131">Cell cycle</keyword>
<accession>A0A2H0W8Z7</accession>
<evidence type="ECO:0000313" key="12">
    <source>
        <dbReference type="Proteomes" id="UP000230093"/>
    </source>
</evidence>
<dbReference type="GO" id="GO:0008764">
    <property type="term" value="F:UDP-N-acetylmuramoylalanine-D-glutamate ligase activity"/>
    <property type="evidence" value="ECO:0007669"/>
    <property type="project" value="UniProtKB-UniRule"/>
</dbReference>
<evidence type="ECO:0000256" key="8">
    <source>
        <dbReference type="RuleBase" id="RU003664"/>
    </source>
</evidence>
<evidence type="ECO:0000259" key="9">
    <source>
        <dbReference type="Pfam" id="PF02875"/>
    </source>
</evidence>
<keyword evidence="4 7" id="KW-0436">Ligase</keyword>
<dbReference type="InterPro" id="IPR036565">
    <property type="entry name" value="Mur-like_cat_sf"/>
</dbReference>
<evidence type="ECO:0000259" key="10">
    <source>
        <dbReference type="Pfam" id="PF08245"/>
    </source>
</evidence>
<dbReference type="UniPathway" id="UPA00219"/>
<dbReference type="SUPFAM" id="SSF53623">
    <property type="entry name" value="MurD-like peptide ligases, catalytic domain"/>
    <property type="match status" value="1"/>
</dbReference>
<dbReference type="NCBIfam" id="TIGR01087">
    <property type="entry name" value="murD"/>
    <property type="match status" value="1"/>
</dbReference>
<sequence>MNKKKPWLVKFNKDLKGKKVLILGLGVLGRGVRDAEFLANLGAKVTVTDLKKAYKLKPSLDKLKGLKIKFVLGEHRKKDVLEADLVLRNPAVPLNSPLLKLAAQRNIPILMDESLFLKYAPVKVIGVTGTRGKSTVTNLAFNLLKEAQFKVHLSGNIRNKASLPLLEKVEKGDFVVMELSSWQLQGLGREKKSPHISIFTNIYEDHLNRYSSMKDYFNDKKAIFKYQTKDDFLILNSGSEKVRNLAEETKSKVIFYNKKAFPKDWQIKLKGDHNLENASAVIKLGEVLGIKKEIVKKVILTFSGLEHRLEKVRELKGVEYYNDSTSTTPVAGMAALNSFKKEIILIAGGSRKNLEMTEFGKLIAQKVRRVIFLTGEETNNLVNLVKKYGGEEKIEGVFDNFKKAVLKAQAVAKKNEIVLLSPGCASFGMFQNEFDRGDQFKKIVLELK</sequence>
<comment type="similarity">
    <text evidence="7">Belongs to the MurCDEF family.</text>
</comment>
<dbReference type="AlphaFoldDB" id="A0A2H0W8Z7"/>
<dbReference type="Gene3D" id="3.90.190.20">
    <property type="entry name" value="Mur ligase, C-terminal domain"/>
    <property type="match status" value="1"/>
</dbReference>
<dbReference type="GO" id="GO:0051301">
    <property type="term" value="P:cell division"/>
    <property type="evidence" value="ECO:0007669"/>
    <property type="project" value="UniProtKB-KW"/>
</dbReference>
<comment type="pathway">
    <text evidence="2 7 8">Cell wall biogenesis; peptidoglycan biosynthesis.</text>
</comment>
<dbReference type="GO" id="GO:0009252">
    <property type="term" value="P:peptidoglycan biosynthetic process"/>
    <property type="evidence" value="ECO:0007669"/>
    <property type="project" value="UniProtKB-UniRule"/>
</dbReference>
<keyword evidence="3 7" id="KW-0963">Cytoplasm</keyword>
<dbReference type="HAMAP" id="MF_00639">
    <property type="entry name" value="MurD"/>
    <property type="match status" value="1"/>
</dbReference>
<dbReference type="InterPro" id="IPR036615">
    <property type="entry name" value="Mur_ligase_C_dom_sf"/>
</dbReference>
<dbReference type="GO" id="GO:0005737">
    <property type="term" value="C:cytoplasm"/>
    <property type="evidence" value="ECO:0007669"/>
    <property type="project" value="UniProtKB-SubCell"/>
</dbReference>
<evidence type="ECO:0000313" key="11">
    <source>
        <dbReference type="EMBL" id="PIS09140.1"/>
    </source>
</evidence>
<dbReference type="PANTHER" id="PTHR43692">
    <property type="entry name" value="UDP-N-ACETYLMURAMOYLALANINE--D-GLUTAMATE LIGASE"/>
    <property type="match status" value="1"/>
</dbReference>
<dbReference type="SUPFAM" id="SSF53244">
    <property type="entry name" value="MurD-like peptide ligases, peptide-binding domain"/>
    <property type="match status" value="1"/>
</dbReference>
<evidence type="ECO:0000256" key="1">
    <source>
        <dbReference type="ARBA" id="ARBA00004496"/>
    </source>
</evidence>
<comment type="caution">
    <text evidence="11">The sequence shown here is derived from an EMBL/GenBank/DDBJ whole genome shotgun (WGS) entry which is preliminary data.</text>
</comment>
<evidence type="ECO:0000256" key="4">
    <source>
        <dbReference type="ARBA" id="ARBA00022598"/>
    </source>
</evidence>
<keyword evidence="7 8" id="KW-0573">Peptidoglycan synthesis</keyword>
<keyword evidence="7 8" id="KW-0132">Cell division</keyword>
<dbReference type="InterPro" id="IPR005762">
    <property type="entry name" value="MurD"/>
</dbReference>
<feature type="domain" description="Mur ligase C-terminal" evidence="9">
    <location>
        <begin position="307"/>
        <end position="422"/>
    </location>
</feature>
<evidence type="ECO:0000256" key="7">
    <source>
        <dbReference type="HAMAP-Rule" id="MF_00639"/>
    </source>
</evidence>
<dbReference type="EMBL" id="PEZT01000016">
    <property type="protein sequence ID" value="PIS09140.1"/>
    <property type="molecule type" value="Genomic_DNA"/>
</dbReference>
<evidence type="ECO:0000256" key="3">
    <source>
        <dbReference type="ARBA" id="ARBA00022490"/>
    </source>
</evidence>
<dbReference type="Pfam" id="PF08245">
    <property type="entry name" value="Mur_ligase_M"/>
    <property type="match status" value="1"/>
</dbReference>
<dbReference type="GO" id="GO:0008360">
    <property type="term" value="P:regulation of cell shape"/>
    <property type="evidence" value="ECO:0007669"/>
    <property type="project" value="UniProtKB-KW"/>
</dbReference>
<comment type="function">
    <text evidence="7 8">Cell wall formation. Catalyzes the addition of glutamate to the nucleotide precursor UDP-N-acetylmuramoyl-L-alanine (UMA).</text>
</comment>
<comment type="subcellular location">
    <subcellularLocation>
        <location evidence="1 7 8">Cytoplasm</location>
    </subcellularLocation>
</comment>
<keyword evidence="7 8" id="KW-0133">Cell shape</keyword>
<dbReference type="Proteomes" id="UP000230093">
    <property type="component" value="Unassembled WGS sequence"/>
</dbReference>
<gene>
    <name evidence="7 11" type="primary">murD</name>
    <name evidence="11" type="ORF">COT75_02670</name>
</gene>
<dbReference type="Gene3D" id="3.40.50.720">
    <property type="entry name" value="NAD(P)-binding Rossmann-like Domain"/>
    <property type="match status" value="1"/>
</dbReference>
<dbReference type="GO" id="GO:0071555">
    <property type="term" value="P:cell wall organization"/>
    <property type="evidence" value="ECO:0007669"/>
    <property type="project" value="UniProtKB-KW"/>
</dbReference>
<comment type="catalytic activity">
    <reaction evidence="7 8">
        <text>UDP-N-acetyl-alpha-D-muramoyl-L-alanine + D-glutamate + ATP = UDP-N-acetyl-alpha-D-muramoyl-L-alanyl-D-glutamate + ADP + phosphate + H(+)</text>
        <dbReference type="Rhea" id="RHEA:16429"/>
        <dbReference type="ChEBI" id="CHEBI:15378"/>
        <dbReference type="ChEBI" id="CHEBI:29986"/>
        <dbReference type="ChEBI" id="CHEBI:30616"/>
        <dbReference type="ChEBI" id="CHEBI:43474"/>
        <dbReference type="ChEBI" id="CHEBI:83898"/>
        <dbReference type="ChEBI" id="CHEBI:83900"/>
        <dbReference type="ChEBI" id="CHEBI:456216"/>
        <dbReference type="EC" id="6.3.2.9"/>
    </reaction>
</comment>
<dbReference type="EC" id="6.3.2.9" evidence="7 8"/>
<evidence type="ECO:0000256" key="5">
    <source>
        <dbReference type="ARBA" id="ARBA00022741"/>
    </source>
</evidence>
<feature type="domain" description="Mur ligase central" evidence="10">
    <location>
        <begin position="127"/>
        <end position="269"/>
    </location>
</feature>
<evidence type="ECO:0000256" key="6">
    <source>
        <dbReference type="ARBA" id="ARBA00022840"/>
    </source>
</evidence>
<dbReference type="InterPro" id="IPR013221">
    <property type="entry name" value="Mur_ligase_cen"/>
</dbReference>
<organism evidence="11 12">
    <name type="scientific">Candidatus Beckwithbacteria bacterium CG10_big_fil_rev_8_21_14_0_10_34_10</name>
    <dbReference type="NCBI Taxonomy" id="1974495"/>
    <lineage>
        <taxon>Bacteria</taxon>
        <taxon>Candidatus Beckwithiibacteriota</taxon>
    </lineage>
</organism>
<dbReference type="Pfam" id="PF21799">
    <property type="entry name" value="MurD-like_N"/>
    <property type="match status" value="1"/>
</dbReference>